<proteinExistence type="predicted"/>
<protein>
    <submittedName>
        <fullName evidence="1">Uncharacterized protein</fullName>
    </submittedName>
</protein>
<reference evidence="1 2" key="1">
    <citation type="submission" date="2017-12" db="EMBL/GenBank/DDBJ databases">
        <title>Comparative genomics of Botrytis spp.</title>
        <authorList>
            <person name="Valero-Jimenez C.A."/>
            <person name="Tapia P."/>
            <person name="Veloso J."/>
            <person name="Silva-Moreno E."/>
            <person name="Staats M."/>
            <person name="Valdes J.H."/>
            <person name="Van Kan J.A.L."/>
        </authorList>
    </citation>
    <scope>NUCLEOTIDE SEQUENCE [LARGE SCALE GENOMIC DNA]</scope>
    <source>
        <strain evidence="1 2">MUCL2120</strain>
    </source>
</reference>
<dbReference type="EMBL" id="PQXJ01000080">
    <property type="protein sequence ID" value="TGO65173.1"/>
    <property type="molecule type" value="Genomic_DNA"/>
</dbReference>
<accession>A0A4Z1J7S2</accession>
<gene>
    <name evidence="1" type="ORF">BOTNAR_0080g00060</name>
</gene>
<evidence type="ECO:0000313" key="1">
    <source>
        <dbReference type="EMBL" id="TGO65173.1"/>
    </source>
</evidence>
<dbReference type="AlphaFoldDB" id="A0A4Z1J7S2"/>
<comment type="caution">
    <text evidence="1">The sequence shown here is derived from an EMBL/GenBank/DDBJ whole genome shotgun (WGS) entry which is preliminary data.</text>
</comment>
<evidence type="ECO:0000313" key="2">
    <source>
        <dbReference type="Proteomes" id="UP000297452"/>
    </source>
</evidence>
<sequence length="80" mass="8978">MFESDARSGIKDFGDTQQIPFKSRLNYSLHLKIRVFDAYDPPAPKADMAPAQSHTVVSTAVDTTSIQFPRSILQYSELET</sequence>
<organism evidence="1 2">
    <name type="scientific">Botryotinia narcissicola</name>
    <dbReference type="NCBI Taxonomy" id="278944"/>
    <lineage>
        <taxon>Eukaryota</taxon>
        <taxon>Fungi</taxon>
        <taxon>Dikarya</taxon>
        <taxon>Ascomycota</taxon>
        <taxon>Pezizomycotina</taxon>
        <taxon>Leotiomycetes</taxon>
        <taxon>Helotiales</taxon>
        <taxon>Sclerotiniaceae</taxon>
        <taxon>Botryotinia</taxon>
    </lineage>
</organism>
<dbReference type="Proteomes" id="UP000297452">
    <property type="component" value="Unassembled WGS sequence"/>
</dbReference>
<name>A0A4Z1J7S2_9HELO</name>
<keyword evidence="2" id="KW-1185">Reference proteome</keyword>